<dbReference type="Pfam" id="PF07654">
    <property type="entry name" value="C1-set"/>
    <property type="match status" value="1"/>
</dbReference>
<dbReference type="GeneTree" id="ENSGT01030000234901"/>
<dbReference type="Ensembl" id="ENSEEET00000015885.2">
    <property type="protein sequence ID" value="ENSEEEP00000015705.2"/>
    <property type="gene ID" value="ENSEEEG00000007778.2"/>
</dbReference>
<dbReference type="AlphaFoldDB" id="A0A4W4EWK3"/>
<dbReference type="CDD" id="cd00098">
    <property type="entry name" value="IgC1"/>
    <property type="match status" value="1"/>
</dbReference>
<accession>A0A4W4EWK3</accession>
<dbReference type="InterPro" id="IPR007110">
    <property type="entry name" value="Ig-like_dom"/>
</dbReference>
<dbReference type="OMA" id="WFLENTE"/>
<reference evidence="4" key="2">
    <citation type="journal article" date="2017" name="Sci. Adv.">
        <title>A tail of two voltages: Proteomic comparison of the three electric organs of the electric eel.</title>
        <authorList>
            <person name="Traeger L.L."/>
            <person name="Sabat G."/>
            <person name="Barrett-Wilt G.A."/>
            <person name="Wells G.B."/>
            <person name="Sussman M.R."/>
        </authorList>
    </citation>
    <scope>NUCLEOTIDE SEQUENCE [LARGE SCALE GENOMIC DNA]</scope>
</reference>
<dbReference type="InterPro" id="IPR050380">
    <property type="entry name" value="Immune_Resp_Modulators"/>
</dbReference>
<keyword evidence="1" id="KW-0393">Immunoglobulin domain</keyword>
<keyword evidence="4" id="KW-1185">Reference proteome</keyword>
<evidence type="ECO:0000256" key="1">
    <source>
        <dbReference type="ARBA" id="ARBA00023319"/>
    </source>
</evidence>
<dbReference type="PROSITE" id="PS50835">
    <property type="entry name" value="IG_LIKE"/>
    <property type="match status" value="1"/>
</dbReference>
<dbReference type="InterPro" id="IPR003006">
    <property type="entry name" value="Ig/MHC_CS"/>
</dbReference>
<dbReference type="InterPro" id="IPR013783">
    <property type="entry name" value="Ig-like_fold"/>
</dbReference>
<dbReference type="SUPFAM" id="SSF48726">
    <property type="entry name" value="Immunoglobulin"/>
    <property type="match status" value="1"/>
</dbReference>
<dbReference type="InterPro" id="IPR003597">
    <property type="entry name" value="Ig_C1-set"/>
</dbReference>
<dbReference type="InterPro" id="IPR036179">
    <property type="entry name" value="Ig-like_dom_sf"/>
</dbReference>
<reference evidence="4" key="1">
    <citation type="journal article" date="2014" name="Science">
        <title>Nonhuman genetics. Genomic basis for the convergent evolution of electric organs.</title>
        <authorList>
            <person name="Gallant J.R."/>
            <person name="Traeger L.L."/>
            <person name="Volkening J.D."/>
            <person name="Moffett H."/>
            <person name="Chen P.H."/>
            <person name="Novina C.D."/>
            <person name="Phillips G.N.Jr."/>
            <person name="Anand R."/>
            <person name="Wells G.B."/>
            <person name="Pinch M."/>
            <person name="Guth R."/>
            <person name="Unguez G.A."/>
            <person name="Albert J.S."/>
            <person name="Zakon H.H."/>
            <person name="Samanta M.P."/>
            <person name="Sussman M.R."/>
        </authorList>
    </citation>
    <scope>NUCLEOTIDE SEQUENCE [LARGE SCALE GENOMIC DNA]</scope>
</reference>
<reference evidence="3" key="4">
    <citation type="submission" date="2025-08" db="UniProtKB">
        <authorList>
            <consortium name="Ensembl"/>
        </authorList>
    </citation>
    <scope>IDENTIFICATION</scope>
</reference>
<dbReference type="PROSITE" id="PS00290">
    <property type="entry name" value="IG_MHC"/>
    <property type="match status" value="1"/>
</dbReference>
<dbReference type="STRING" id="8005.ENSEEEP00000015705"/>
<dbReference type="Proteomes" id="UP000314983">
    <property type="component" value="Chromosome 1"/>
</dbReference>
<reference evidence="3" key="3">
    <citation type="submission" date="2020-05" db="EMBL/GenBank/DDBJ databases">
        <title>Electrophorus electricus (electric eel) genome, fEleEle1, primary haplotype.</title>
        <authorList>
            <person name="Myers G."/>
            <person name="Meyer A."/>
            <person name="Fedrigo O."/>
            <person name="Formenti G."/>
            <person name="Rhie A."/>
            <person name="Tracey A."/>
            <person name="Sims Y."/>
            <person name="Jarvis E.D."/>
        </authorList>
    </citation>
    <scope>NUCLEOTIDE SEQUENCE [LARGE SCALE GENOMIC DNA]</scope>
</reference>
<evidence type="ECO:0000313" key="4">
    <source>
        <dbReference type="Proteomes" id="UP000314983"/>
    </source>
</evidence>
<evidence type="ECO:0000259" key="2">
    <source>
        <dbReference type="PROSITE" id="PS50835"/>
    </source>
</evidence>
<organism evidence="3 4">
    <name type="scientific">Electrophorus electricus</name>
    <name type="common">Electric eel</name>
    <name type="synonym">Gymnotus electricus</name>
    <dbReference type="NCBI Taxonomy" id="8005"/>
    <lineage>
        <taxon>Eukaryota</taxon>
        <taxon>Metazoa</taxon>
        <taxon>Chordata</taxon>
        <taxon>Craniata</taxon>
        <taxon>Vertebrata</taxon>
        <taxon>Euteleostomi</taxon>
        <taxon>Actinopterygii</taxon>
        <taxon>Neopterygii</taxon>
        <taxon>Teleostei</taxon>
        <taxon>Ostariophysi</taxon>
        <taxon>Gymnotiformes</taxon>
        <taxon>Gymnotoidei</taxon>
        <taxon>Gymnotidae</taxon>
        <taxon>Electrophorus</taxon>
    </lineage>
</organism>
<dbReference type="SMART" id="SM00407">
    <property type="entry name" value="IGc1"/>
    <property type="match status" value="1"/>
</dbReference>
<dbReference type="PANTHER" id="PTHR23411">
    <property type="entry name" value="TAPASIN"/>
    <property type="match status" value="1"/>
</dbReference>
<evidence type="ECO:0000313" key="3">
    <source>
        <dbReference type="Ensembl" id="ENSEEEP00000015705.2"/>
    </source>
</evidence>
<dbReference type="Gene3D" id="2.60.40.10">
    <property type="entry name" value="Immunoglobulins"/>
    <property type="match status" value="1"/>
</dbReference>
<sequence length="126" mass="13974">MLPSAGCCAHWSVPCTSFSLHLPISVATQTQKTLVCLVSKYSPSAINITWLKGSEVVQHNRPLPAKDATGKFMVQSRLQLRATDWKAETTYTCQVDHITGTVIHRISKEGDCLAPKHLFKVVLDFH</sequence>
<feature type="domain" description="Ig-like" evidence="2">
    <location>
        <begin position="14"/>
        <end position="107"/>
    </location>
</feature>
<name>A0A4W4EWK3_ELEEL</name>
<protein>
    <recommendedName>
        <fullName evidence="2">Ig-like domain-containing protein</fullName>
    </recommendedName>
</protein>
<reference evidence="3" key="5">
    <citation type="submission" date="2025-09" db="UniProtKB">
        <authorList>
            <consortium name="Ensembl"/>
        </authorList>
    </citation>
    <scope>IDENTIFICATION</scope>
</reference>
<proteinExistence type="predicted"/>